<accession>A0AAD7HV47</accession>
<gene>
    <name evidence="1" type="ORF">B0H16DRAFT_1587837</name>
</gene>
<evidence type="ECO:0000313" key="2">
    <source>
        <dbReference type="Proteomes" id="UP001215598"/>
    </source>
</evidence>
<dbReference type="EMBL" id="JARKIB010000169">
    <property type="protein sequence ID" value="KAJ7728876.1"/>
    <property type="molecule type" value="Genomic_DNA"/>
</dbReference>
<organism evidence="1 2">
    <name type="scientific">Mycena metata</name>
    <dbReference type="NCBI Taxonomy" id="1033252"/>
    <lineage>
        <taxon>Eukaryota</taxon>
        <taxon>Fungi</taxon>
        <taxon>Dikarya</taxon>
        <taxon>Basidiomycota</taxon>
        <taxon>Agaricomycotina</taxon>
        <taxon>Agaricomycetes</taxon>
        <taxon>Agaricomycetidae</taxon>
        <taxon>Agaricales</taxon>
        <taxon>Marasmiineae</taxon>
        <taxon>Mycenaceae</taxon>
        <taxon>Mycena</taxon>
    </lineage>
</organism>
<proteinExistence type="predicted"/>
<evidence type="ECO:0000313" key="1">
    <source>
        <dbReference type="EMBL" id="KAJ7728876.1"/>
    </source>
</evidence>
<sequence>MSENLPDEIISEILSPALKVPLNLFADTSLESPFVSFSSSSSSTLLVCKSWLRVATSLLYSFVIIRSKAQANALQLTLQTNPQLGRFVKHLRIENGYGMSMHHILSKTPNIIHIVLSLNLRDSSDGLVKGLPLINPTTLSIIDETDFFLKNQAVMKLITIIEDCTEKWTNLNKVHFPYNESTGIRTDFCSVLCACATVQTVSWPTYGHSLAPYIVEIAQCPNLKAIEIRPESDHQRQLATKKRYQQYLFSESPPPPPRITDPRLRTLVAKATSTGSGVRVGGERAVADFAARDPDFQPMASTPQPIVDLIWSRILFFAMFSYPVNTKSGKEVKKLNAARLQFLLVSPLFQRLARPYLYRFPVIPTTKRLLRFAYTLRRDPTLGEHIQELDIGLTTDFLTCDTDVGEKALALILAYTPNLRRLISIFPDFPADSSISVGWDDFCALADSAGSTLQEITGLTFGKAKRPGPSPAVFNHFVALRSFTWKSDCWSLKSAFRPVDKVSALALPALEILDVQSPEALPVFAKMKLPMLRRLSLMNDEDWDANILFAHGTKLEYLQICYTTMDERSIFELCPNLTTVRWQPLDEEECIGSDGENYNFCEALEDDFEHKSLTKIIFDKRYALANKKDEDNWDAFFSTLDVAHFPSLREICVPWCVWPTNERDIKKSKWVRWAEVFLERGIKMTDRAGKEWRPRLKLATKKSRRTEES</sequence>
<comment type="caution">
    <text evidence="1">The sequence shown here is derived from an EMBL/GenBank/DDBJ whole genome shotgun (WGS) entry which is preliminary data.</text>
</comment>
<reference evidence="1" key="1">
    <citation type="submission" date="2023-03" db="EMBL/GenBank/DDBJ databases">
        <title>Massive genome expansion in bonnet fungi (Mycena s.s.) driven by repeated elements and novel gene families across ecological guilds.</title>
        <authorList>
            <consortium name="Lawrence Berkeley National Laboratory"/>
            <person name="Harder C.B."/>
            <person name="Miyauchi S."/>
            <person name="Viragh M."/>
            <person name="Kuo A."/>
            <person name="Thoen E."/>
            <person name="Andreopoulos B."/>
            <person name="Lu D."/>
            <person name="Skrede I."/>
            <person name="Drula E."/>
            <person name="Henrissat B."/>
            <person name="Morin E."/>
            <person name="Kohler A."/>
            <person name="Barry K."/>
            <person name="LaButti K."/>
            <person name="Morin E."/>
            <person name="Salamov A."/>
            <person name="Lipzen A."/>
            <person name="Mereny Z."/>
            <person name="Hegedus B."/>
            <person name="Baldrian P."/>
            <person name="Stursova M."/>
            <person name="Weitz H."/>
            <person name="Taylor A."/>
            <person name="Grigoriev I.V."/>
            <person name="Nagy L.G."/>
            <person name="Martin F."/>
            <person name="Kauserud H."/>
        </authorList>
    </citation>
    <scope>NUCLEOTIDE SEQUENCE</scope>
    <source>
        <strain evidence="1">CBHHK182m</strain>
    </source>
</reference>
<dbReference type="AlphaFoldDB" id="A0AAD7HV47"/>
<keyword evidence="2" id="KW-1185">Reference proteome</keyword>
<evidence type="ECO:0008006" key="3">
    <source>
        <dbReference type="Google" id="ProtNLM"/>
    </source>
</evidence>
<dbReference type="InterPro" id="IPR032675">
    <property type="entry name" value="LRR_dom_sf"/>
</dbReference>
<dbReference type="Gene3D" id="3.80.10.10">
    <property type="entry name" value="Ribonuclease Inhibitor"/>
    <property type="match status" value="1"/>
</dbReference>
<dbReference type="Proteomes" id="UP001215598">
    <property type="component" value="Unassembled WGS sequence"/>
</dbReference>
<name>A0AAD7HV47_9AGAR</name>
<protein>
    <recommendedName>
        <fullName evidence="3">F-box domain-containing protein</fullName>
    </recommendedName>
</protein>